<dbReference type="AlphaFoldDB" id="A0A0F7KGB4"/>
<dbReference type="EMBL" id="CP011451">
    <property type="protein sequence ID" value="AKH38501.1"/>
    <property type="molecule type" value="Genomic_DNA"/>
</dbReference>
<proteinExistence type="predicted"/>
<dbReference type="Proteomes" id="UP000034156">
    <property type="component" value="Chromosome"/>
</dbReference>
<dbReference type="PATRIC" id="fig|44574.3.peg.3158"/>
<dbReference type="EMBL" id="VNHT01000018">
    <property type="protein sequence ID" value="TYP89238.1"/>
    <property type="molecule type" value="Genomic_DNA"/>
</dbReference>
<reference evidence="1 3" key="2">
    <citation type="journal article" date="2016" name="Genome Announc.">
        <title>Genome Sequence of Nitrosomonas communis Strain Nm2, a Mesophilic Ammonia-Oxidizing Bacterium Isolated from Mediterranean Soil.</title>
        <authorList>
            <person name="Kozlowski J.A."/>
            <person name="Kits K.D."/>
            <person name="Stein L.Y."/>
        </authorList>
    </citation>
    <scope>NUCLEOTIDE SEQUENCE [LARGE SCALE GENOMIC DNA]</scope>
    <source>
        <strain evidence="1 3">Nm2</strain>
    </source>
</reference>
<evidence type="ECO:0000313" key="3">
    <source>
        <dbReference type="Proteomes" id="UP000034156"/>
    </source>
</evidence>
<dbReference type="Proteomes" id="UP000324176">
    <property type="component" value="Unassembled WGS sequence"/>
</dbReference>
<organism evidence="1 3">
    <name type="scientific">Nitrosomonas communis</name>
    <dbReference type="NCBI Taxonomy" id="44574"/>
    <lineage>
        <taxon>Bacteria</taxon>
        <taxon>Pseudomonadati</taxon>
        <taxon>Pseudomonadota</taxon>
        <taxon>Betaproteobacteria</taxon>
        <taxon>Nitrosomonadales</taxon>
        <taxon>Nitrosomonadaceae</taxon>
        <taxon>Nitrosomonas</taxon>
    </lineage>
</organism>
<protein>
    <submittedName>
        <fullName evidence="1">Uncharacterized protein</fullName>
    </submittedName>
</protein>
<name>A0A0F7KGB4_9PROT</name>
<dbReference type="KEGG" id="nco:AAW31_12990"/>
<keyword evidence="3" id="KW-1185">Reference proteome</keyword>
<reference evidence="3" key="1">
    <citation type="submission" date="2015-05" db="EMBL/GenBank/DDBJ databases">
        <title>Draft genome of Nitrosomonas communis strain Nm2.</title>
        <authorList>
            <person name="Kozlowski J.A."/>
            <person name="Kits K.D."/>
            <person name="Stein L.Y."/>
        </authorList>
    </citation>
    <scope>NUCLEOTIDE SEQUENCE [LARGE SCALE GENOMIC DNA]</scope>
    <source>
        <strain evidence="3">Nm2</strain>
    </source>
</reference>
<evidence type="ECO:0000313" key="4">
    <source>
        <dbReference type="Proteomes" id="UP000324176"/>
    </source>
</evidence>
<gene>
    <name evidence="1" type="ORF">AAW31_12990</name>
    <name evidence="2" type="ORF">BCL69_101813</name>
</gene>
<evidence type="ECO:0000313" key="2">
    <source>
        <dbReference type="EMBL" id="TYP89238.1"/>
    </source>
</evidence>
<evidence type="ECO:0000313" key="1">
    <source>
        <dbReference type="EMBL" id="AKH38501.1"/>
    </source>
</evidence>
<reference evidence="2 4" key="3">
    <citation type="submission" date="2019-07" db="EMBL/GenBank/DDBJ databases">
        <title>Active sludge and wastewater microbial communities from Klosterneuburg, Austria.</title>
        <authorList>
            <person name="Wagner M."/>
        </authorList>
    </citation>
    <scope>NUCLEOTIDE SEQUENCE [LARGE SCALE GENOMIC DNA]</scope>
    <source>
        <strain evidence="2 4">Nm2</strain>
    </source>
</reference>
<accession>A0A0F7KGB4</accession>
<sequence length="215" mass="24631">MLALDAIEVNSGRLYLEAFGALEREQFAATIALSIFSFEEAAKYVSLKHQAKRPELPKKRFFKREVKYDEIGELFWYWAIFSVPTKTFEDFKSFASTLPDPDPKLIQMMQGLSGEDVVDFLRYNMFSSEEEMRPHVRKRFPHPDLLDVAATGASGKIEAIRRRVLYVDPLPDLNARLSSSQSIGNDEANKWLKIAFFGQVSQVISNVMHLNLHLP</sequence>